<gene>
    <name evidence="4" type="ORF">JCM15548_11173</name>
</gene>
<keyword evidence="3" id="KW-0326">Glycosidase</keyword>
<dbReference type="SUPFAM" id="SSF51445">
    <property type="entry name" value="(Trans)glycosidases"/>
    <property type="match status" value="1"/>
</dbReference>
<comment type="similarity">
    <text evidence="1">Belongs to the glycosyl hydrolase 27 family.</text>
</comment>
<evidence type="ECO:0000256" key="2">
    <source>
        <dbReference type="ARBA" id="ARBA00022801"/>
    </source>
</evidence>
<dbReference type="InterPro" id="IPR013785">
    <property type="entry name" value="Aldolase_TIM"/>
</dbReference>
<name>A0A0E9LUU5_9BACT</name>
<dbReference type="InterPro" id="IPR002241">
    <property type="entry name" value="Glyco_hydro_27"/>
</dbReference>
<evidence type="ECO:0000256" key="1">
    <source>
        <dbReference type="ARBA" id="ARBA00009743"/>
    </source>
</evidence>
<proteinExistence type="inferred from homology"/>
<dbReference type="PANTHER" id="PTHR11452:SF75">
    <property type="entry name" value="ALPHA-GALACTOSIDASE MEL1"/>
    <property type="match status" value="1"/>
</dbReference>
<dbReference type="Proteomes" id="UP000032900">
    <property type="component" value="Unassembled WGS sequence"/>
</dbReference>
<keyword evidence="5" id="KW-1185">Reference proteome</keyword>
<reference evidence="4 5" key="1">
    <citation type="journal article" date="2015" name="Microbes Environ.">
        <title>Distribution and evolution of nitrogen fixation genes in the phylum bacteroidetes.</title>
        <authorList>
            <person name="Inoue J."/>
            <person name="Oshima K."/>
            <person name="Suda W."/>
            <person name="Sakamoto M."/>
            <person name="Iino T."/>
            <person name="Noda S."/>
            <person name="Hongoh Y."/>
            <person name="Hattori M."/>
            <person name="Ohkuma M."/>
        </authorList>
    </citation>
    <scope>NUCLEOTIDE SEQUENCE [LARGE SCALE GENOMIC DNA]</scope>
    <source>
        <strain evidence="4">JCM 15548</strain>
    </source>
</reference>
<dbReference type="Gene3D" id="3.20.20.70">
    <property type="entry name" value="Aldolase class I"/>
    <property type="match status" value="1"/>
</dbReference>
<organism evidence="4 5">
    <name type="scientific">Geofilum rubicundum JCM 15548</name>
    <dbReference type="NCBI Taxonomy" id="1236989"/>
    <lineage>
        <taxon>Bacteria</taxon>
        <taxon>Pseudomonadati</taxon>
        <taxon>Bacteroidota</taxon>
        <taxon>Bacteroidia</taxon>
        <taxon>Marinilabiliales</taxon>
        <taxon>Marinilabiliaceae</taxon>
        <taxon>Geofilum</taxon>
    </lineage>
</organism>
<evidence type="ECO:0000256" key="3">
    <source>
        <dbReference type="ARBA" id="ARBA00023295"/>
    </source>
</evidence>
<accession>A0A0E9LUU5</accession>
<dbReference type="EMBL" id="BAZW01000006">
    <property type="protein sequence ID" value="GAO29019.1"/>
    <property type="molecule type" value="Genomic_DNA"/>
</dbReference>
<evidence type="ECO:0000313" key="4">
    <source>
        <dbReference type="EMBL" id="GAO29019.1"/>
    </source>
</evidence>
<dbReference type="PANTHER" id="PTHR11452">
    <property type="entry name" value="ALPHA-GALACTOSIDASE/ALPHA-N-ACETYLGALACTOSAMINIDASE"/>
    <property type="match status" value="1"/>
</dbReference>
<keyword evidence="2" id="KW-0378">Hydrolase</keyword>
<comment type="caution">
    <text evidence="4">The sequence shown here is derived from an EMBL/GenBank/DDBJ whole genome shotgun (WGS) entry which is preliminary data.</text>
</comment>
<evidence type="ECO:0000313" key="5">
    <source>
        <dbReference type="Proteomes" id="UP000032900"/>
    </source>
</evidence>
<dbReference type="AlphaFoldDB" id="A0A0E9LUU5"/>
<dbReference type="InterPro" id="IPR017853">
    <property type="entry name" value="GH"/>
</dbReference>
<dbReference type="GO" id="GO:0004553">
    <property type="term" value="F:hydrolase activity, hydrolyzing O-glycosyl compounds"/>
    <property type="evidence" value="ECO:0007669"/>
    <property type="project" value="InterPro"/>
</dbReference>
<dbReference type="GO" id="GO:0005975">
    <property type="term" value="P:carbohydrate metabolic process"/>
    <property type="evidence" value="ECO:0007669"/>
    <property type="project" value="InterPro"/>
</dbReference>
<sequence>MGWASWNNYRVNISEDIIKAQADAMVANGMMEAGYSYINIDDGYFGGRDADGAILRPLMVWWLC</sequence>
<dbReference type="STRING" id="1236989.JCM15548_11173"/>
<protein>
    <submittedName>
        <fullName evidence="4">Alpha-galactosidase</fullName>
    </submittedName>
</protein>
<dbReference type="Pfam" id="PF16499">
    <property type="entry name" value="Melibiase_2"/>
    <property type="match status" value="1"/>
</dbReference>